<sequence length="235" mass="24078">MGHDPTHPLTDSSARLLAAWATAMGAPPSPRSTGEWIHLVRASSDAVVSVRVGGVGLTVAPEHLADQVSRLDPVTLLDADLLAVALPGGASPFGTAELLTLGAAGHALNPRTDARAARPADVSSLRDHLAAEEWAESGLCDAERVWVSGPSGEALAAAGFSRWSSDVAHFCVASASASRRRGHATAAASRAVSAALEEGLVPQWRSRRGNDASFRLALSLGFSPAGIQATALVSS</sequence>
<dbReference type="GO" id="GO:0016740">
    <property type="term" value="F:transferase activity"/>
    <property type="evidence" value="ECO:0007669"/>
    <property type="project" value="UniProtKB-KW"/>
</dbReference>
<dbReference type="EMBL" id="QQXK01000014">
    <property type="protein sequence ID" value="RII42208.1"/>
    <property type="molecule type" value="Genomic_DNA"/>
</dbReference>
<evidence type="ECO:0000313" key="1">
    <source>
        <dbReference type="EMBL" id="RII42208.1"/>
    </source>
</evidence>
<accession>A0A399J9K5</accession>
<name>A0A399J9K5_9MICC</name>
<keyword evidence="1" id="KW-0808">Transferase</keyword>
<proteinExistence type="predicted"/>
<reference evidence="1 2" key="1">
    <citation type="submission" date="2018-07" db="EMBL/GenBank/DDBJ databases">
        <title>Arthrobacter sp. nov., isolated from raw cow's milk with high bacterial count.</title>
        <authorList>
            <person name="Hahne J."/>
            <person name="Isele D."/>
            <person name="Lipski A."/>
        </authorList>
    </citation>
    <scope>NUCLEOTIDE SEQUENCE [LARGE SCALE GENOMIC DNA]</scope>
    <source>
        <strain evidence="1 2">JZ R-35</strain>
    </source>
</reference>
<dbReference type="InterPro" id="IPR016181">
    <property type="entry name" value="Acyl_CoA_acyltransferase"/>
</dbReference>
<protein>
    <submittedName>
        <fullName evidence="1">GNAT family N-acetyltransferase</fullName>
    </submittedName>
</protein>
<evidence type="ECO:0000313" key="2">
    <source>
        <dbReference type="Proteomes" id="UP000265419"/>
    </source>
</evidence>
<dbReference type="Gene3D" id="3.40.630.30">
    <property type="match status" value="1"/>
</dbReference>
<dbReference type="InterPro" id="IPR027365">
    <property type="entry name" value="GNAT_acetyltra_YdfB-like"/>
</dbReference>
<dbReference type="Proteomes" id="UP000265419">
    <property type="component" value="Unassembled WGS sequence"/>
</dbReference>
<gene>
    <name evidence="1" type="ORF">DWB68_08225</name>
</gene>
<comment type="caution">
    <text evidence="1">The sequence shown here is derived from an EMBL/GenBank/DDBJ whole genome shotgun (WGS) entry which is preliminary data.</text>
</comment>
<dbReference type="AlphaFoldDB" id="A0A399J9K5"/>
<keyword evidence="2" id="KW-1185">Reference proteome</keyword>
<dbReference type="Pfam" id="PF12746">
    <property type="entry name" value="GNAT_acetyltran"/>
    <property type="match status" value="1"/>
</dbReference>
<dbReference type="SUPFAM" id="SSF55729">
    <property type="entry name" value="Acyl-CoA N-acyltransferases (Nat)"/>
    <property type="match status" value="1"/>
</dbReference>
<organism evidence="1 2">
    <name type="scientific">Galactobacter valiniphilus</name>
    <dbReference type="NCBI Taxonomy" id="2676122"/>
    <lineage>
        <taxon>Bacteria</taxon>
        <taxon>Bacillati</taxon>
        <taxon>Actinomycetota</taxon>
        <taxon>Actinomycetes</taxon>
        <taxon>Micrococcales</taxon>
        <taxon>Micrococcaceae</taxon>
        <taxon>Galactobacter</taxon>
    </lineage>
</organism>